<dbReference type="InterPro" id="IPR052032">
    <property type="entry name" value="ATP-dep_AA_Ligase"/>
</dbReference>
<organism evidence="6 7">
    <name type="scientific">Methanosarcina barkeri CM1</name>
    <dbReference type="NCBI Taxonomy" id="796385"/>
    <lineage>
        <taxon>Archaea</taxon>
        <taxon>Methanobacteriati</taxon>
        <taxon>Methanobacteriota</taxon>
        <taxon>Stenosarchaea group</taxon>
        <taxon>Methanomicrobia</taxon>
        <taxon>Methanosarcinales</taxon>
        <taxon>Methanosarcinaceae</taxon>
        <taxon>Methanosarcina</taxon>
    </lineage>
</organism>
<sequence>MNALITSANSLKALVVVRSLGKQGIEVTTGDKTSFSLSSYSKYSSKSVSYPSPQKYPLNFITSLTEEVSKNKYDVLIPVHSEDTYLIAKHKSKLEPYVKVPLHNYSTIINVNDKGYLMKVAENLGIRVPKTFYPTNLNELDSIVNNVNFPLVIKLRNSSSSIGLSYVYSKEELLKKYEETILKFNLSSSEYPLIQEYIEGEGYGVSLLYNQGSLRAKFTHKRLREYPISGGPSTYRISVKHPKMEKLAIKLLDYFKWHGVAMVEFKLDKKNNEPVLMEINPRFWGSINQAVQSGVDFPYLLYTMAVEGDVKPVFNYKVGIKTRNMFIDSVAILKYFQKTKNLNFVKEFFPLYVKDDVFSFNDLLPSFKFIQIGINEMINSRYK</sequence>
<evidence type="ECO:0000256" key="3">
    <source>
        <dbReference type="ARBA" id="ARBA00022840"/>
    </source>
</evidence>
<dbReference type="SUPFAM" id="SSF56059">
    <property type="entry name" value="Glutathione synthetase ATP-binding domain-like"/>
    <property type="match status" value="1"/>
</dbReference>
<dbReference type="Gene3D" id="3.30.1490.20">
    <property type="entry name" value="ATP-grasp fold, A domain"/>
    <property type="match status" value="1"/>
</dbReference>
<proteinExistence type="predicted"/>
<feature type="domain" description="ATP-grasp" evidence="5">
    <location>
        <begin position="118"/>
        <end position="306"/>
    </location>
</feature>
<reference evidence="7" key="1">
    <citation type="submission" date="2014-06" db="EMBL/GenBank/DDBJ databases">
        <title>The complete genome sequence of Methanosarcina barkeri CM1.</title>
        <authorList>
            <consortium name="Pastoral Greenhouse Gas Research Consortium"/>
            <person name="Lambie S.C."/>
            <person name="Leahy S.C."/>
            <person name="Kelly W.J."/>
            <person name="Li D."/>
            <person name="Reilly K."/>
            <person name="Attwood G.T."/>
            <person name="Altermann E."/>
        </authorList>
    </citation>
    <scope>NUCLEOTIDE SEQUENCE [LARGE SCALE GENOMIC DNA]</scope>
    <source>
        <strain evidence="7">CM1</strain>
    </source>
</reference>
<dbReference type="EMBL" id="CP008746">
    <property type="protein sequence ID" value="AKJ39836.1"/>
    <property type="molecule type" value="Genomic_DNA"/>
</dbReference>
<dbReference type="GO" id="GO:0016874">
    <property type="term" value="F:ligase activity"/>
    <property type="evidence" value="ECO:0007669"/>
    <property type="project" value="UniProtKB-KW"/>
</dbReference>
<dbReference type="Gene3D" id="3.30.470.20">
    <property type="entry name" value="ATP-grasp fold, B domain"/>
    <property type="match status" value="1"/>
</dbReference>
<accession>A0A0G3CCX1</accession>
<dbReference type="PANTHER" id="PTHR43585:SF2">
    <property type="entry name" value="ATP-GRASP ENZYME FSQD"/>
    <property type="match status" value="1"/>
</dbReference>
<dbReference type="Pfam" id="PF15632">
    <property type="entry name" value="ATPgrasp_Ter"/>
    <property type="match status" value="1"/>
</dbReference>
<dbReference type="InterPro" id="IPR011761">
    <property type="entry name" value="ATP-grasp"/>
</dbReference>
<dbReference type="RefSeq" id="WP_053010681.1">
    <property type="nucleotide sequence ID" value="NZ_CP008746.1"/>
</dbReference>
<dbReference type="InterPro" id="IPR013815">
    <property type="entry name" value="ATP_grasp_subdomain_1"/>
</dbReference>
<keyword evidence="3 4" id="KW-0067">ATP-binding</keyword>
<dbReference type="GeneID" id="24886549"/>
<evidence type="ECO:0000313" key="6">
    <source>
        <dbReference type="EMBL" id="AKJ39836.1"/>
    </source>
</evidence>
<dbReference type="PROSITE" id="PS50975">
    <property type="entry name" value="ATP_GRASP"/>
    <property type="match status" value="1"/>
</dbReference>
<keyword evidence="2 4" id="KW-0547">Nucleotide-binding</keyword>
<evidence type="ECO:0000256" key="1">
    <source>
        <dbReference type="ARBA" id="ARBA00022598"/>
    </source>
</evidence>
<dbReference type="PATRIC" id="fig|796385.3.peg.3488"/>
<evidence type="ECO:0000313" key="7">
    <source>
        <dbReference type="Proteomes" id="UP000035331"/>
    </source>
</evidence>
<name>A0A0G3CCX1_METBA</name>
<dbReference type="AlphaFoldDB" id="A0A0G3CCX1"/>
<keyword evidence="1" id="KW-0436">Ligase</keyword>
<dbReference type="Gene3D" id="3.40.50.20">
    <property type="match status" value="1"/>
</dbReference>
<dbReference type="Proteomes" id="UP000035331">
    <property type="component" value="Chromosome"/>
</dbReference>
<dbReference type="GO" id="GO:0046872">
    <property type="term" value="F:metal ion binding"/>
    <property type="evidence" value="ECO:0007669"/>
    <property type="project" value="InterPro"/>
</dbReference>
<gene>
    <name evidence="6" type="ORF">MCM1_2839</name>
</gene>
<evidence type="ECO:0000256" key="2">
    <source>
        <dbReference type="ARBA" id="ARBA00022741"/>
    </source>
</evidence>
<protein>
    <submittedName>
        <fullName evidence="6">ATP-grasp protein</fullName>
    </submittedName>
</protein>
<evidence type="ECO:0000256" key="4">
    <source>
        <dbReference type="PROSITE-ProRule" id="PRU00409"/>
    </source>
</evidence>
<reference evidence="6 7" key="2">
    <citation type="journal article" date="2015" name="Stand. Genomic Sci.">
        <title>The complete genome sequence of the rumen methanogen Methanosarcina barkeri CM1.</title>
        <authorList>
            <person name="Lambie S.C."/>
            <person name="Kelly W.J."/>
            <person name="Leahy S.C."/>
            <person name="Li D."/>
            <person name="Reilly K."/>
            <person name="McAllister T.A."/>
            <person name="Valle E.R."/>
            <person name="Attwood G.T."/>
            <person name="Altermann E."/>
        </authorList>
    </citation>
    <scope>NUCLEOTIDE SEQUENCE [LARGE SCALE GENOMIC DNA]</scope>
    <source>
        <strain evidence="6 7">CM1</strain>
    </source>
</reference>
<dbReference type="GO" id="GO:0005524">
    <property type="term" value="F:ATP binding"/>
    <property type="evidence" value="ECO:0007669"/>
    <property type="project" value="UniProtKB-UniRule"/>
</dbReference>
<dbReference type="PANTHER" id="PTHR43585">
    <property type="entry name" value="FUMIPYRROLE BIOSYNTHESIS PROTEIN C"/>
    <property type="match status" value="1"/>
</dbReference>
<evidence type="ECO:0000259" key="5">
    <source>
        <dbReference type="PROSITE" id="PS50975"/>
    </source>
</evidence>